<keyword evidence="1" id="KW-0175">Coiled coil</keyword>
<keyword evidence="3" id="KW-1185">Reference proteome</keyword>
<evidence type="ECO:0000313" key="3">
    <source>
        <dbReference type="Proteomes" id="UP000253099"/>
    </source>
</evidence>
<sequence length="106" mass="13073">METIRKFYRLSPTKNKKNYFKIMKNDFEEMEKDSVKNQDYIINLEGRNKNFYLNIFRADSFHELDALNRIDDLKIENHDFKVKNRDYKKKIKSYEKETRKIYSSKS</sequence>
<proteinExistence type="predicted"/>
<organism evidence="2 3">
    <name type="scientific">Candidatus Methanobinarius endosymbioticus</name>
    <dbReference type="NCBI Taxonomy" id="2006182"/>
    <lineage>
        <taxon>Archaea</taxon>
        <taxon>Methanobacteriati</taxon>
        <taxon>Methanobacteriota</taxon>
        <taxon>Methanomada group</taxon>
        <taxon>Methanobacteria</taxon>
        <taxon>Methanobacteriales</taxon>
        <taxon>Methanobacteriaceae</taxon>
        <taxon>Candidatus Methanobinarius</taxon>
    </lineage>
</organism>
<evidence type="ECO:0000313" key="2">
    <source>
        <dbReference type="EMBL" id="RBQ23050.1"/>
    </source>
</evidence>
<dbReference type="Proteomes" id="UP000253099">
    <property type="component" value="Unassembled WGS sequence"/>
</dbReference>
<comment type="caution">
    <text evidence="2">The sequence shown here is derived from an EMBL/GenBank/DDBJ whole genome shotgun (WGS) entry which is preliminary data.</text>
</comment>
<feature type="coiled-coil region" evidence="1">
    <location>
        <begin position="70"/>
        <end position="97"/>
    </location>
</feature>
<name>A0A366MBJ4_9EURY</name>
<reference evidence="2 3" key="1">
    <citation type="submission" date="2018-06" db="EMBL/GenBank/DDBJ databases">
        <title>Genomic insight into two independent archaeal endosymbiosis events.</title>
        <authorList>
            <person name="Lind A.E."/>
            <person name="Lewis W.H."/>
            <person name="Spang A."/>
            <person name="Guy L."/>
            <person name="Embley M.T."/>
            <person name="Ettema T.J.G."/>
        </authorList>
    </citation>
    <scope>NUCLEOTIDE SEQUENCE [LARGE SCALE GENOMIC DNA]</scope>
    <source>
        <strain evidence="2">NOE</strain>
    </source>
</reference>
<gene>
    <name evidence="2" type="ORF">ALNOE001_11730</name>
</gene>
<evidence type="ECO:0000256" key="1">
    <source>
        <dbReference type="SAM" id="Coils"/>
    </source>
</evidence>
<dbReference type="AlphaFoldDB" id="A0A366MBJ4"/>
<protein>
    <submittedName>
        <fullName evidence="2">Uncharacterized protein</fullName>
    </submittedName>
</protein>
<accession>A0A366MBJ4</accession>
<dbReference type="EMBL" id="NIZT01000029">
    <property type="protein sequence ID" value="RBQ23050.1"/>
    <property type="molecule type" value="Genomic_DNA"/>
</dbReference>